<evidence type="ECO:0000313" key="3">
    <source>
        <dbReference type="Proteomes" id="UP000646827"/>
    </source>
</evidence>
<feature type="compositionally biased region" description="Low complexity" evidence="1">
    <location>
        <begin position="408"/>
        <end position="430"/>
    </location>
</feature>
<feature type="region of interest" description="Disordered" evidence="1">
    <location>
        <begin position="31"/>
        <end position="121"/>
    </location>
</feature>
<feature type="compositionally biased region" description="Polar residues" evidence="1">
    <location>
        <begin position="581"/>
        <end position="592"/>
    </location>
</feature>
<feature type="compositionally biased region" description="Low complexity" evidence="1">
    <location>
        <begin position="568"/>
        <end position="580"/>
    </location>
</feature>
<feature type="compositionally biased region" description="Basic residues" evidence="1">
    <location>
        <begin position="282"/>
        <end position="302"/>
    </location>
</feature>
<protein>
    <submittedName>
        <fullName evidence="2">Uncharacterized protein</fullName>
    </submittedName>
</protein>
<feature type="compositionally biased region" description="Acidic residues" evidence="1">
    <location>
        <begin position="777"/>
        <end position="791"/>
    </location>
</feature>
<accession>A0A8H7S1E7</accession>
<feature type="region of interest" description="Disordered" evidence="1">
    <location>
        <begin position="698"/>
        <end position="719"/>
    </location>
</feature>
<keyword evidence="3" id="KW-1185">Reference proteome</keyword>
<feature type="compositionally biased region" description="Basic residues" evidence="1">
    <location>
        <begin position="814"/>
        <end position="825"/>
    </location>
</feature>
<feature type="region of interest" description="Disordered" evidence="1">
    <location>
        <begin position="756"/>
        <end position="863"/>
    </location>
</feature>
<reference evidence="2 3" key="1">
    <citation type="submission" date="2020-12" db="EMBL/GenBank/DDBJ databases">
        <title>Metabolic potential, ecology and presence of endohyphal bacteria is reflected in genomic diversity of Mucoromycotina.</title>
        <authorList>
            <person name="Muszewska A."/>
            <person name="Okrasinska A."/>
            <person name="Steczkiewicz K."/>
            <person name="Drgas O."/>
            <person name="Orlowska M."/>
            <person name="Perlinska-Lenart U."/>
            <person name="Aleksandrzak-Piekarczyk T."/>
            <person name="Szatraj K."/>
            <person name="Zielenkiewicz U."/>
            <person name="Pilsyk S."/>
            <person name="Malc E."/>
            <person name="Mieczkowski P."/>
            <person name="Kruszewska J.S."/>
            <person name="Biernat P."/>
            <person name="Pawlowska J."/>
        </authorList>
    </citation>
    <scope>NUCLEOTIDE SEQUENCE [LARGE SCALE GENOMIC DNA]</scope>
    <source>
        <strain evidence="2 3">CBS 142.35</strain>
    </source>
</reference>
<organism evidence="2 3">
    <name type="scientific">Circinella minor</name>
    <dbReference type="NCBI Taxonomy" id="1195481"/>
    <lineage>
        <taxon>Eukaryota</taxon>
        <taxon>Fungi</taxon>
        <taxon>Fungi incertae sedis</taxon>
        <taxon>Mucoromycota</taxon>
        <taxon>Mucoromycotina</taxon>
        <taxon>Mucoromycetes</taxon>
        <taxon>Mucorales</taxon>
        <taxon>Lichtheimiaceae</taxon>
        <taxon>Circinella</taxon>
    </lineage>
</organism>
<comment type="caution">
    <text evidence="2">The sequence shown here is derived from an EMBL/GenBank/DDBJ whole genome shotgun (WGS) entry which is preliminary data.</text>
</comment>
<feature type="region of interest" description="Disordered" evidence="1">
    <location>
        <begin position="565"/>
        <end position="602"/>
    </location>
</feature>
<feature type="region of interest" description="Disordered" evidence="1">
    <location>
        <begin position="278"/>
        <end position="319"/>
    </location>
</feature>
<feature type="region of interest" description="Disordered" evidence="1">
    <location>
        <begin position="938"/>
        <end position="971"/>
    </location>
</feature>
<feature type="compositionally biased region" description="Low complexity" evidence="1">
    <location>
        <begin position="303"/>
        <end position="319"/>
    </location>
</feature>
<feature type="region of interest" description="Disordered" evidence="1">
    <location>
        <begin position="216"/>
        <end position="245"/>
    </location>
</feature>
<feature type="compositionally biased region" description="Polar residues" evidence="1">
    <location>
        <begin position="398"/>
        <end position="407"/>
    </location>
</feature>
<feature type="compositionally biased region" description="Basic and acidic residues" evidence="1">
    <location>
        <begin position="221"/>
        <end position="237"/>
    </location>
</feature>
<feature type="compositionally biased region" description="Acidic residues" evidence="1">
    <location>
        <begin position="73"/>
        <end position="83"/>
    </location>
</feature>
<name>A0A8H7S1E7_9FUNG</name>
<dbReference type="Proteomes" id="UP000646827">
    <property type="component" value="Unassembled WGS sequence"/>
</dbReference>
<dbReference type="OrthoDB" id="2283499at2759"/>
<evidence type="ECO:0000313" key="2">
    <source>
        <dbReference type="EMBL" id="KAG2219972.1"/>
    </source>
</evidence>
<feature type="compositionally biased region" description="Basic residues" evidence="1">
    <location>
        <begin position="952"/>
        <end position="964"/>
    </location>
</feature>
<dbReference type="EMBL" id="JAEPRB010000157">
    <property type="protein sequence ID" value="KAG2219972.1"/>
    <property type="molecule type" value="Genomic_DNA"/>
</dbReference>
<feature type="compositionally biased region" description="Polar residues" evidence="1">
    <location>
        <begin position="43"/>
        <end position="64"/>
    </location>
</feature>
<dbReference type="AlphaFoldDB" id="A0A8H7S1E7"/>
<feature type="region of interest" description="Disordered" evidence="1">
    <location>
        <begin position="154"/>
        <end position="181"/>
    </location>
</feature>
<evidence type="ECO:0000256" key="1">
    <source>
        <dbReference type="SAM" id="MobiDB-lite"/>
    </source>
</evidence>
<sequence length="992" mass="114157">MRTKASSSRYRNQEILEELFDEINDYLGDRDIPLVEQYPPSAPSNKTAVETTTEPSTPLNSSDKNQPEPILVESEESEEEDNDNYNTYHMQQQQQSLAHSTPTQQNHHNRRQSNTTSSQQEPDCLLLCPVTNETLSVCMCYSCKKNKSEEVYQAIPTKKSSSRSKQQPRRSWTSAATNGFGLGGMIADRVKQTFAYSNNNNNTKPMSPFTISKQQQYENHPGYEEPRKRSSSREGSGRKRWIPRPKSLPAISAYVQKRQVCDDNEIDDDDDNIYEEEEEIRKHRRPSWSSKKSKHNSRRSSRRSSIYNNNNDDYNEDNNYYVNDVNDNNDYNKKRASAILFDGISEKYEMEAKQQKVDYYYQEVPESQQQEQVSRHHQMYDSNVYGEQGVIEQQYQEPVQLQNPSSVSLSQQQYQPFQQQQQQQQSSEQQPIMDQSLQYYLEQQQDPQQFLTEPIQTSPVTTTPSSLPAMTELPFLTPATRVGEEHYPLKMKDSRTLPTKQERMNAYNNAYYHCIMAKTNLIPWLTKQYCKGPPDTMFEYTPKPKKTSKKLFSIFKLCNTGNKDGSKLNSSTSLTTSNNSQIPWQPSVSPSHLISPPTSASPNSASILTNNSNIQIQQQHQQGLQQTMAATGWPINNSSTNSSLLSPAPPLLGSTSEISMSPSSNATSTFTPISAADDGGANYYQHNDYSKIINAEQPQVKEEEEEEEPFEPVLPRPRSFCSSNISFNSNNFENRPSRSSGISFASTTKSDIRPVSILKKTRSSASLQPQSNKFYSDNDDDEEDLEEDNYYEDCNRGNSRTRKFLEAPTQQQRRSPRRGHVKRRSFSQVEEPIYYMDRRRRNSYQQMRQQPRRSSSRGSFHDQAQEEIYEDDLVMGDDDVLSEEEYQLVQDMNDRPRRILSRARPNSGFYHSGRLNHLRSSRGPPPLWVPAETEPQYEDDIDDDTFLPPTTRRQRRISGGRRPSRPSSRNSIVVYDDMIPIPAPRASPVYYY</sequence>
<feature type="compositionally biased region" description="Polar residues" evidence="1">
    <location>
        <begin position="85"/>
        <end position="121"/>
    </location>
</feature>
<feature type="region of interest" description="Disordered" evidence="1">
    <location>
        <begin position="398"/>
        <end position="431"/>
    </location>
</feature>
<proteinExistence type="predicted"/>
<feature type="compositionally biased region" description="Polar residues" evidence="1">
    <location>
        <begin position="763"/>
        <end position="775"/>
    </location>
</feature>
<gene>
    <name evidence="2" type="ORF">INT45_002186</name>
</gene>